<keyword evidence="8" id="KW-1185">Reference proteome</keyword>
<protein>
    <recommendedName>
        <fullName evidence="9">DUF2505 domain-containing protein</fullName>
    </recommendedName>
</protein>
<evidence type="ECO:0000313" key="5">
    <source>
        <dbReference type="Proteomes" id="UP000234289"/>
    </source>
</evidence>
<dbReference type="Proteomes" id="UP000234289">
    <property type="component" value="Unassembled WGS sequence"/>
</dbReference>
<evidence type="ECO:0000313" key="8">
    <source>
        <dbReference type="Proteomes" id="UP000234525"/>
    </source>
</evidence>
<evidence type="ECO:0000313" key="6">
    <source>
        <dbReference type="Proteomes" id="UP000234300"/>
    </source>
</evidence>
<evidence type="ECO:0000313" key="2">
    <source>
        <dbReference type="EMBL" id="SMX70744.1"/>
    </source>
</evidence>
<dbReference type="EMBL" id="FXZI01000003">
    <property type="protein sequence ID" value="SMX83053.1"/>
    <property type="molecule type" value="Genomic_DNA"/>
</dbReference>
<sequence length="162" mass="17726">MNYWQTGAMRTLTLNHDYSESLSDFLLRLADASTWQSLGYEAQAERIDPDTEVTVKTPLPKDEMPSALASHLPADAELVEVYMIPGDVIGDSAEIRMTAHAAGVPVEIDALITLTQKDAGTSLSVRAEISSSIPLFGSMIEQAVVPILQNRLDDRLNKLERA</sequence>
<evidence type="ECO:0000313" key="7">
    <source>
        <dbReference type="Proteomes" id="UP000234327"/>
    </source>
</evidence>
<evidence type="ECO:0000313" key="4">
    <source>
        <dbReference type="EMBL" id="SMX84812.1"/>
    </source>
</evidence>
<gene>
    <name evidence="2" type="ORF">BAUR9175_00992</name>
    <name evidence="4" type="ORF">BAUR920_01949</name>
    <name evidence="1" type="ORF">BAURA63_00857</name>
    <name evidence="3" type="ORF">BAURA86_01356</name>
</gene>
<reference evidence="5 8" key="1">
    <citation type="submission" date="2017-03" db="EMBL/GenBank/DDBJ databases">
        <authorList>
            <person name="Monnet C."/>
        </authorList>
    </citation>
    <scope>NUCLEOTIDE SEQUENCE [LARGE SCALE GENOMIC DNA]</scope>
    <source>
        <strain evidence="8">ATCC 9175</strain>
        <strain evidence="5">CNRZ 920</strain>
    </source>
</reference>
<dbReference type="Proteomes" id="UP000234300">
    <property type="component" value="Unassembled WGS sequence"/>
</dbReference>
<dbReference type="Proteomes" id="UP000234327">
    <property type="component" value="Unassembled WGS sequence"/>
</dbReference>
<dbReference type="Proteomes" id="UP000234525">
    <property type="component" value="Unassembled WGS sequence"/>
</dbReference>
<dbReference type="EMBL" id="FXZB01000005">
    <property type="protein sequence ID" value="SMX70744.1"/>
    <property type="molecule type" value="Genomic_DNA"/>
</dbReference>
<dbReference type="EMBL" id="FXYZ01000003">
    <property type="protein sequence ID" value="SMX70576.1"/>
    <property type="molecule type" value="Genomic_DNA"/>
</dbReference>
<evidence type="ECO:0000313" key="1">
    <source>
        <dbReference type="EMBL" id="SMX70576.1"/>
    </source>
</evidence>
<proteinExistence type="predicted"/>
<evidence type="ECO:0000313" key="3">
    <source>
        <dbReference type="EMBL" id="SMX83053.1"/>
    </source>
</evidence>
<dbReference type="AlphaFoldDB" id="A0A2H1I622"/>
<name>A0A2H1I622_BREAU</name>
<dbReference type="EMBL" id="FXZG01000010">
    <property type="protein sequence ID" value="SMX84812.1"/>
    <property type="molecule type" value="Genomic_DNA"/>
</dbReference>
<accession>A0A2H1I622</accession>
<reference evidence="6 7" key="2">
    <citation type="submission" date="2017-03" db="EMBL/GenBank/DDBJ databases">
        <authorList>
            <person name="Afonso C.L."/>
            <person name="Miller P.J."/>
            <person name="Scott M.A."/>
            <person name="Spackman E."/>
            <person name="Goraichik I."/>
            <person name="Dimitrov K.M."/>
            <person name="Suarez D.L."/>
            <person name="Swayne D.E."/>
        </authorList>
    </citation>
    <scope>NUCLEOTIDE SEQUENCE [LARGE SCALE GENOMIC DNA]</scope>
    <source>
        <strain evidence="1">6</strain>
        <strain evidence="7">6(3)</strain>
        <strain evidence="3">8</strain>
        <strain evidence="6">8(6)</strain>
        <strain evidence="2">ATCC 9175</strain>
        <strain evidence="4">CNRZ 920</strain>
    </source>
</reference>
<dbReference type="Pfam" id="PF10698">
    <property type="entry name" value="DUF2505"/>
    <property type="match status" value="1"/>
</dbReference>
<organism evidence="1 7">
    <name type="scientific">Brevibacterium aurantiacum</name>
    <dbReference type="NCBI Taxonomy" id="273384"/>
    <lineage>
        <taxon>Bacteria</taxon>
        <taxon>Bacillati</taxon>
        <taxon>Actinomycetota</taxon>
        <taxon>Actinomycetes</taxon>
        <taxon>Micrococcales</taxon>
        <taxon>Brevibacteriaceae</taxon>
        <taxon>Brevibacterium</taxon>
    </lineage>
</organism>
<evidence type="ECO:0008006" key="9">
    <source>
        <dbReference type="Google" id="ProtNLM"/>
    </source>
</evidence>
<dbReference type="InterPro" id="IPR019639">
    <property type="entry name" value="DUF2505"/>
</dbReference>